<organism evidence="3 4">
    <name type="scientific">Halosimplex aquaticum</name>
    <dbReference type="NCBI Taxonomy" id="3026162"/>
    <lineage>
        <taxon>Archaea</taxon>
        <taxon>Methanobacteriati</taxon>
        <taxon>Methanobacteriota</taxon>
        <taxon>Stenosarchaea group</taxon>
        <taxon>Halobacteria</taxon>
        <taxon>Halobacteriales</taxon>
        <taxon>Haloarculaceae</taxon>
        <taxon>Halosimplex</taxon>
    </lineage>
</organism>
<accession>A0ABD5XWX4</accession>
<keyword evidence="2" id="KW-1133">Transmembrane helix</keyword>
<feature type="transmembrane region" description="Helical" evidence="2">
    <location>
        <begin position="69"/>
        <end position="97"/>
    </location>
</feature>
<proteinExistence type="predicted"/>
<comment type="caution">
    <text evidence="3">The sequence shown here is derived from an EMBL/GenBank/DDBJ whole genome shotgun (WGS) entry which is preliminary data.</text>
</comment>
<protein>
    <submittedName>
        <fullName evidence="3">Uncharacterized protein</fullName>
    </submittedName>
</protein>
<reference evidence="3 4" key="1">
    <citation type="journal article" date="2019" name="Int. J. Syst. Evol. Microbiol.">
        <title>The Global Catalogue of Microorganisms (GCM) 10K type strain sequencing project: providing services to taxonomists for standard genome sequencing and annotation.</title>
        <authorList>
            <consortium name="The Broad Institute Genomics Platform"/>
            <consortium name="The Broad Institute Genome Sequencing Center for Infectious Disease"/>
            <person name="Wu L."/>
            <person name="Ma J."/>
        </authorList>
    </citation>
    <scope>NUCLEOTIDE SEQUENCE [LARGE SCALE GENOMIC DNA]</scope>
    <source>
        <strain evidence="3 4">XZYJT29</strain>
    </source>
</reference>
<evidence type="ECO:0000256" key="2">
    <source>
        <dbReference type="SAM" id="Phobius"/>
    </source>
</evidence>
<keyword evidence="2" id="KW-0472">Membrane</keyword>
<feature type="compositionally biased region" description="Gly residues" evidence="1">
    <location>
        <begin position="1"/>
        <end position="28"/>
    </location>
</feature>
<dbReference type="RefSeq" id="WP_274324123.1">
    <property type="nucleotide sequence ID" value="NZ_CP118158.1"/>
</dbReference>
<dbReference type="GeneID" id="78818741"/>
<gene>
    <name evidence="3" type="ORF">ACFQMA_01465</name>
</gene>
<sequence>MDGGGDADGSEMGGMTGDGSGGTTGRFGIGMESSDDDSASGTLQSMGYIDDETKIGGEGEDSTDSSFSILQWILLVLLAILGVYVVYVVLTGILALLGIQLL</sequence>
<evidence type="ECO:0000313" key="3">
    <source>
        <dbReference type="EMBL" id="MFC7138501.1"/>
    </source>
</evidence>
<dbReference type="EMBL" id="JBHTAS010000001">
    <property type="protein sequence ID" value="MFC7138501.1"/>
    <property type="molecule type" value="Genomic_DNA"/>
</dbReference>
<keyword evidence="4" id="KW-1185">Reference proteome</keyword>
<dbReference type="AlphaFoldDB" id="A0ABD5XWX4"/>
<name>A0ABD5XWX4_9EURY</name>
<dbReference type="Proteomes" id="UP001596432">
    <property type="component" value="Unassembled WGS sequence"/>
</dbReference>
<evidence type="ECO:0000313" key="4">
    <source>
        <dbReference type="Proteomes" id="UP001596432"/>
    </source>
</evidence>
<feature type="region of interest" description="Disordered" evidence="1">
    <location>
        <begin position="1"/>
        <end position="44"/>
    </location>
</feature>
<keyword evidence="2" id="KW-0812">Transmembrane</keyword>
<evidence type="ECO:0000256" key="1">
    <source>
        <dbReference type="SAM" id="MobiDB-lite"/>
    </source>
</evidence>